<dbReference type="InterPro" id="IPR049948">
    <property type="entry name" value="Cu_Am_ox_TPQ-bd"/>
</dbReference>
<dbReference type="Proteomes" id="UP001303222">
    <property type="component" value="Unassembled WGS sequence"/>
</dbReference>
<dbReference type="Gene3D" id="2.70.98.20">
    <property type="entry name" value="Copper amine oxidase, catalytic domain"/>
    <property type="match status" value="1"/>
</dbReference>
<keyword evidence="4 7" id="KW-0801">TPQ</keyword>
<dbReference type="InterPro" id="IPR015798">
    <property type="entry name" value="Cu_amine_oxidase_C"/>
</dbReference>
<feature type="region of interest" description="Disordered" evidence="10">
    <location>
        <begin position="539"/>
        <end position="565"/>
    </location>
</feature>
<dbReference type="Gene3D" id="3.10.450.40">
    <property type="match status" value="2"/>
</dbReference>
<evidence type="ECO:0000313" key="13">
    <source>
        <dbReference type="EMBL" id="KAK3951400.1"/>
    </source>
</evidence>
<gene>
    <name evidence="13" type="ORF">QBC32DRAFT_262531</name>
</gene>
<evidence type="ECO:0000256" key="8">
    <source>
        <dbReference type="PIRSR" id="PIRSR600269-51"/>
    </source>
</evidence>
<dbReference type="Pfam" id="PF01179">
    <property type="entry name" value="Cu_amine_oxid"/>
    <property type="match status" value="1"/>
</dbReference>
<comment type="cofactor">
    <cofactor evidence="9">
        <name>Cu cation</name>
        <dbReference type="ChEBI" id="CHEBI:23378"/>
    </cofactor>
    <text evidence="9">Contains 1 topaquinone per subunit.</text>
</comment>
<feature type="compositionally biased region" description="Pro residues" evidence="10">
    <location>
        <begin position="28"/>
        <end position="37"/>
    </location>
</feature>
<name>A0AAN6NST7_9PEZI</name>
<evidence type="ECO:0000256" key="1">
    <source>
        <dbReference type="ARBA" id="ARBA00001935"/>
    </source>
</evidence>
<dbReference type="InterPro" id="IPR016182">
    <property type="entry name" value="Cu_amine_oxidase_N-reg"/>
</dbReference>
<reference evidence="13" key="2">
    <citation type="submission" date="2023-06" db="EMBL/GenBank/DDBJ databases">
        <authorList>
            <consortium name="Lawrence Berkeley National Laboratory"/>
            <person name="Mondo S.J."/>
            <person name="Hensen N."/>
            <person name="Bonometti L."/>
            <person name="Westerberg I."/>
            <person name="Brannstrom I.O."/>
            <person name="Guillou S."/>
            <person name="Cros-Aarteil S."/>
            <person name="Calhoun S."/>
            <person name="Haridas S."/>
            <person name="Kuo A."/>
            <person name="Pangilinan J."/>
            <person name="Riley R."/>
            <person name="Labutti K."/>
            <person name="Andreopoulos B."/>
            <person name="Lipzen A."/>
            <person name="Chen C."/>
            <person name="Yanf M."/>
            <person name="Daum C."/>
            <person name="Ng V."/>
            <person name="Clum A."/>
            <person name="Steindorff A."/>
            <person name="Ohm R."/>
            <person name="Martin F."/>
            <person name="Silar P."/>
            <person name="Natvig D."/>
            <person name="Lalanne C."/>
            <person name="Gautier V."/>
            <person name="Ament-Velasquez S.L."/>
            <person name="Kruys A."/>
            <person name="Hutchinson M.I."/>
            <person name="Powell A.J."/>
            <person name="Barry K."/>
            <person name="Miller A.N."/>
            <person name="Grigoriev I.V."/>
            <person name="Debuchy R."/>
            <person name="Gladieux P."/>
            <person name="Thoren M.H."/>
            <person name="Johannesson H."/>
        </authorList>
    </citation>
    <scope>NUCLEOTIDE SEQUENCE</scope>
    <source>
        <strain evidence="13">CBS 626.80</strain>
    </source>
</reference>
<evidence type="ECO:0000256" key="4">
    <source>
        <dbReference type="ARBA" id="ARBA00022772"/>
    </source>
</evidence>
<dbReference type="SUPFAM" id="SSF49998">
    <property type="entry name" value="Amine oxidase catalytic domain"/>
    <property type="match status" value="1"/>
</dbReference>
<sequence>MTANTKEATSKEEPGHAPLSVANTASNGPPPDVPPPAYQSHPLGPLTASEITQSSIRIKASWPSGTEIHFKIITLLEPAKAQLMPYLVAERAGQTPLDIDRRSFVVYSLRGTHNVYEAVVNLTNNTVESNAKLGPFQHANSDGEEIMAVEQALLADPKVQAEIAKLKLPEGTQIVIDPWGYGSDGIKHETESGKFYDDLRVMQCFLYMRDPENSSEPDSCHYAFPLPISPVIDPATLEVIRVDILPTGLDDKVEPLKPWQPRPPNEYIPEAQASLRTDLKPLHVVQPEGVSFTVEPFSEMGRLIRWQKWDFKVGFNQREGMVLYDVHYDNKPLFYRLSLSDMAIPYSDPRHPFHRKAAFDLGDAGAGIMANNLKLGCDCLGSIYYISGVLTDGSGSPVNMPNVICVHEQDAGIGWKHTNYRTNRAVVTRQRELVLQTILTVSNYEYILSFVFNTSADLAYEARATGVLSTQPVDLELSHTPHPYGTIVHPGVLAGYHQHFFSLRIDPMLSTSSAPILSPSTGPRNAIVYEECVPLPFDPQSKDPSANTQNPHGTGYTLRTTPILEPGGYDLSPQTGRVFKILSPSSHNPINNSPPGYKLHIPPMQPMLAHPSSFHHKRAEFADHSVYVTKYREGELYAGGKYTNQSRGGTGVRSWAAADRNRRDKLDAEGGDEPVVWVQFGLQHVPRTEDFPVMPVETTRVVLRPANFFDRNPAIDVREPSRQEVNCSVGLNREGEAGSSGKHEQVLGGEGGKLASVCYGGHA</sequence>
<keyword evidence="3 9" id="KW-0479">Metal-binding</keyword>
<reference evidence="13" key="1">
    <citation type="journal article" date="2023" name="Mol. Phylogenet. Evol.">
        <title>Genome-scale phylogeny and comparative genomics of the fungal order Sordariales.</title>
        <authorList>
            <person name="Hensen N."/>
            <person name="Bonometti L."/>
            <person name="Westerberg I."/>
            <person name="Brannstrom I.O."/>
            <person name="Guillou S."/>
            <person name="Cros-Aarteil S."/>
            <person name="Calhoun S."/>
            <person name="Haridas S."/>
            <person name="Kuo A."/>
            <person name="Mondo S."/>
            <person name="Pangilinan J."/>
            <person name="Riley R."/>
            <person name="LaButti K."/>
            <person name="Andreopoulos B."/>
            <person name="Lipzen A."/>
            <person name="Chen C."/>
            <person name="Yan M."/>
            <person name="Daum C."/>
            <person name="Ng V."/>
            <person name="Clum A."/>
            <person name="Steindorff A."/>
            <person name="Ohm R.A."/>
            <person name="Martin F."/>
            <person name="Silar P."/>
            <person name="Natvig D.O."/>
            <person name="Lalanne C."/>
            <person name="Gautier V."/>
            <person name="Ament-Velasquez S.L."/>
            <person name="Kruys A."/>
            <person name="Hutchinson M.I."/>
            <person name="Powell A.J."/>
            <person name="Barry K."/>
            <person name="Miller A.N."/>
            <person name="Grigoriev I.V."/>
            <person name="Debuchy R."/>
            <person name="Gladieux P."/>
            <person name="Hiltunen Thoren M."/>
            <person name="Johannesson H."/>
        </authorList>
    </citation>
    <scope>NUCLEOTIDE SEQUENCE</scope>
    <source>
        <strain evidence="13">CBS 626.80</strain>
    </source>
</reference>
<evidence type="ECO:0000256" key="9">
    <source>
        <dbReference type="RuleBase" id="RU000672"/>
    </source>
</evidence>
<organism evidence="13 14">
    <name type="scientific">Pseudoneurospora amorphoporcata</name>
    <dbReference type="NCBI Taxonomy" id="241081"/>
    <lineage>
        <taxon>Eukaryota</taxon>
        <taxon>Fungi</taxon>
        <taxon>Dikarya</taxon>
        <taxon>Ascomycota</taxon>
        <taxon>Pezizomycotina</taxon>
        <taxon>Sordariomycetes</taxon>
        <taxon>Sordariomycetidae</taxon>
        <taxon>Sordariales</taxon>
        <taxon>Sordariaceae</taxon>
        <taxon>Pseudoneurospora</taxon>
    </lineage>
</organism>
<feature type="active site" description="Proton acceptor" evidence="7">
    <location>
        <position position="360"/>
    </location>
</feature>
<comment type="PTM">
    <text evidence="8 9">Topaquinone (TPQ) is generated by copper-dependent autoxidation of a specific tyrosyl residue.</text>
</comment>
<dbReference type="Pfam" id="PF02727">
    <property type="entry name" value="Cu_amine_oxidN2"/>
    <property type="match status" value="1"/>
</dbReference>
<dbReference type="InterPro" id="IPR036460">
    <property type="entry name" value="Cu_amine_oxidase_C_sf"/>
</dbReference>
<dbReference type="SUPFAM" id="SSF54416">
    <property type="entry name" value="Amine oxidase N-terminal region"/>
    <property type="match status" value="2"/>
</dbReference>
<evidence type="ECO:0000256" key="6">
    <source>
        <dbReference type="ARBA" id="ARBA00023008"/>
    </source>
</evidence>
<evidence type="ECO:0000256" key="3">
    <source>
        <dbReference type="ARBA" id="ARBA00022723"/>
    </source>
</evidence>
<feature type="compositionally biased region" description="Polar residues" evidence="10">
    <location>
        <begin position="542"/>
        <end position="560"/>
    </location>
</feature>
<feature type="region of interest" description="Disordered" evidence="10">
    <location>
        <begin position="1"/>
        <end position="45"/>
    </location>
</feature>
<feature type="domain" description="Copper amine oxidase catalytic" evidence="11">
    <location>
        <begin position="282"/>
        <end position="715"/>
    </location>
</feature>
<dbReference type="GO" id="GO:0008131">
    <property type="term" value="F:primary methylamine oxidase activity"/>
    <property type="evidence" value="ECO:0007669"/>
    <property type="project" value="InterPro"/>
</dbReference>
<feature type="modified residue" description="2',4',5'-topaquinone" evidence="8">
    <location>
        <position position="444"/>
    </location>
</feature>
<dbReference type="AlphaFoldDB" id="A0AAN6NST7"/>
<dbReference type="GO" id="GO:0048038">
    <property type="term" value="F:quinone binding"/>
    <property type="evidence" value="ECO:0007669"/>
    <property type="project" value="InterPro"/>
</dbReference>
<comment type="similarity">
    <text evidence="2 9">Belongs to the copper/topaquinone oxidase family.</text>
</comment>
<dbReference type="InterPro" id="IPR000269">
    <property type="entry name" value="Cu_amine_oxidase"/>
</dbReference>
<comment type="caution">
    <text evidence="13">The sequence shown here is derived from an EMBL/GenBank/DDBJ whole genome shotgun (WGS) entry which is preliminary data.</text>
</comment>
<dbReference type="EC" id="1.4.3.-" evidence="9"/>
<keyword evidence="14" id="KW-1185">Reference proteome</keyword>
<evidence type="ECO:0000256" key="10">
    <source>
        <dbReference type="SAM" id="MobiDB-lite"/>
    </source>
</evidence>
<keyword evidence="5 9" id="KW-0560">Oxidoreductase</keyword>
<dbReference type="PANTHER" id="PTHR10638">
    <property type="entry name" value="COPPER AMINE OXIDASE"/>
    <property type="match status" value="1"/>
</dbReference>
<evidence type="ECO:0000313" key="14">
    <source>
        <dbReference type="Proteomes" id="UP001303222"/>
    </source>
</evidence>
<evidence type="ECO:0000256" key="7">
    <source>
        <dbReference type="PIRSR" id="PIRSR600269-50"/>
    </source>
</evidence>
<evidence type="ECO:0000256" key="2">
    <source>
        <dbReference type="ARBA" id="ARBA00007983"/>
    </source>
</evidence>
<dbReference type="PANTHER" id="PTHR10638:SF33">
    <property type="entry name" value="AMINE OXIDASE"/>
    <property type="match status" value="1"/>
</dbReference>
<protein>
    <recommendedName>
        <fullName evidence="9">Amine oxidase</fullName>
        <ecNumber evidence="9">1.4.3.-</ecNumber>
    </recommendedName>
</protein>
<dbReference type="GO" id="GO:0009308">
    <property type="term" value="P:amine metabolic process"/>
    <property type="evidence" value="ECO:0007669"/>
    <property type="project" value="UniProtKB-UniRule"/>
</dbReference>
<evidence type="ECO:0000259" key="11">
    <source>
        <dbReference type="Pfam" id="PF01179"/>
    </source>
</evidence>
<dbReference type="GO" id="GO:0005507">
    <property type="term" value="F:copper ion binding"/>
    <property type="evidence" value="ECO:0007669"/>
    <property type="project" value="InterPro"/>
</dbReference>
<dbReference type="PROSITE" id="PS01164">
    <property type="entry name" value="COPPER_AMINE_OXID_1"/>
    <property type="match status" value="1"/>
</dbReference>
<comment type="cofactor">
    <cofactor evidence="1">
        <name>Cu cation</name>
        <dbReference type="ChEBI" id="CHEBI:23378"/>
    </cofactor>
</comment>
<keyword evidence="6 9" id="KW-0186">Copper</keyword>
<proteinExistence type="inferred from homology"/>
<feature type="active site" description="Schiff-base intermediate with substrate; via topaquinone" evidence="7">
    <location>
        <position position="444"/>
    </location>
</feature>
<dbReference type="InterPro" id="IPR015800">
    <property type="entry name" value="Cu_amine_oxidase_N2"/>
</dbReference>
<evidence type="ECO:0000256" key="5">
    <source>
        <dbReference type="ARBA" id="ARBA00023002"/>
    </source>
</evidence>
<accession>A0AAN6NST7</accession>
<dbReference type="EMBL" id="MU859149">
    <property type="protein sequence ID" value="KAK3951400.1"/>
    <property type="molecule type" value="Genomic_DNA"/>
</dbReference>
<feature type="domain" description="Copper amine oxidase N2-terminal" evidence="12">
    <location>
        <begin position="41"/>
        <end position="130"/>
    </location>
</feature>
<evidence type="ECO:0000259" key="12">
    <source>
        <dbReference type="Pfam" id="PF02727"/>
    </source>
</evidence>